<name>A0ABV9FS64_9NOCA</name>
<feature type="transmembrane region" description="Helical" evidence="1">
    <location>
        <begin position="46"/>
        <end position="63"/>
    </location>
</feature>
<gene>
    <name evidence="2" type="ORF">ACFO6S_12245</name>
</gene>
<evidence type="ECO:0000313" key="2">
    <source>
        <dbReference type="EMBL" id="MFC4604457.1"/>
    </source>
</evidence>
<feature type="transmembrane region" description="Helical" evidence="1">
    <location>
        <begin position="75"/>
        <end position="93"/>
    </location>
</feature>
<keyword evidence="3" id="KW-1185">Reference proteome</keyword>
<reference evidence="3" key="1">
    <citation type="journal article" date="2019" name="Int. J. Syst. Evol. Microbiol.">
        <title>The Global Catalogue of Microorganisms (GCM) 10K type strain sequencing project: providing services to taxonomists for standard genome sequencing and annotation.</title>
        <authorList>
            <consortium name="The Broad Institute Genomics Platform"/>
            <consortium name="The Broad Institute Genome Sequencing Center for Infectious Disease"/>
            <person name="Wu L."/>
            <person name="Ma J."/>
        </authorList>
    </citation>
    <scope>NUCLEOTIDE SEQUENCE [LARGE SCALE GENOMIC DNA]</scope>
    <source>
        <strain evidence="3">CCUG 54520</strain>
    </source>
</reference>
<organism evidence="2 3">
    <name type="scientific">Rhodococcus kronopolitis</name>
    <dbReference type="NCBI Taxonomy" id="1460226"/>
    <lineage>
        <taxon>Bacteria</taxon>
        <taxon>Bacillati</taxon>
        <taxon>Actinomycetota</taxon>
        <taxon>Actinomycetes</taxon>
        <taxon>Mycobacteriales</taxon>
        <taxon>Nocardiaceae</taxon>
        <taxon>Rhodococcus</taxon>
    </lineage>
</organism>
<evidence type="ECO:0000313" key="3">
    <source>
        <dbReference type="Proteomes" id="UP001595914"/>
    </source>
</evidence>
<keyword evidence="1" id="KW-1133">Transmembrane helix</keyword>
<dbReference type="Proteomes" id="UP001595914">
    <property type="component" value="Unassembled WGS sequence"/>
</dbReference>
<keyword evidence="1" id="KW-0472">Membrane</keyword>
<dbReference type="RefSeq" id="WP_378417280.1">
    <property type="nucleotide sequence ID" value="NZ_JBHSFO010000005.1"/>
</dbReference>
<comment type="caution">
    <text evidence="2">The sequence shown here is derived from an EMBL/GenBank/DDBJ whole genome shotgun (WGS) entry which is preliminary data.</text>
</comment>
<proteinExistence type="predicted"/>
<accession>A0ABV9FS64</accession>
<keyword evidence="1" id="KW-0812">Transmembrane</keyword>
<evidence type="ECO:0000256" key="1">
    <source>
        <dbReference type="SAM" id="Phobius"/>
    </source>
</evidence>
<protein>
    <submittedName>
        <fullName evidence="2">Uncharacterized protein</fullName>
    </submittedName>
</protein>
<sequence>MGIPRLRPSEAKRWKPAFGLQQIPTSIWTLALPVLAQLAFVWIGMPMQYVAGAVSSLGLFVVYRNWRELSSTHRLTAVSVCGLILLFAIYFELSRPTYAVVS</sequence>
<dbReference type="EMBL" id="JBHSFO010000005">
    <property type="protein sequence ID" value="MFC4604457.1"/>
    <property type="molecule type" value="Genomic_DNA"/>
</dbReference>